<organism>
    <name type="scientific">Pyricularia oryzae (strain P131)</name>
    <name type="common">Rice blast fungus</name>
    <name type="synonym">Magnaporthe oryzae</name>
    <dbReference type="NCBI Taxonomy" id="1143193"/>
    <lineage>
        <taxon>Eukaryota</taxon>
        <taxon>Fungi</taxon>
        <taxon>Dikarya</taxon>
        <taxon>Ascomycota</taxon>
        <taxon>Pezizomycotina</taxon>
        <taxon>Sordariomycetes</taxon>
        <taxon>Sordariomycetidae</taxon>
        <taxon>Magnaporthales</taxon>
        <taxon>Pyriculariaceae</taxon>
        <taxon>Pyricularia</taxon>
    </lineage>
</organism>
<evidence type="ECO:0000313" key="1">
    <source>
        <dbReference type="EMBL" id="ELQ67707.1"/>
    </source>
</evidence>
<name>L7JHL7_PYRO1</name>
<accession>L7JHL7</accession>
<reference evidence="1" key="1">
    <citation type="journal article" date="2012" name="PLoS Genet.">
        <title>Comparative analysis of the genomes of two field isolates of the rice blast fungus Magnaporthe oryzae.</title>
        <authorList>
            <person name="Xue M."/>
            <person name="Yang J."/>
            <person name="Li Z."/>
            <person name="Hu S."/>
            <person name="Yao N."/>
            <person name="Dean R.A."/>
            <person name="Zhao W."/>
            <person name="Shen M."/>
            <person name="Zhang H."/>
            <person name="Li C."/>
            <person name="Liu L."/>
            <person name="Cao L."/>
            <person name="Xu X."/>
            <person name="Xing Y."/>
            <person name="Hsiang T."/>
            <person name="Zhang Z."/>
            <person name="Xu J.R."/>
            <person name="Peng Y.L."/>
        </authorList>
    </citation>
    <scope>NUCLEOTIDE SEQUENCE [LARGE SCALE GENOMIC DNA]</scope>
    <source>
        <strain evidence="1">P131</strain>
    </source>
</reference>
<gene>
    <name evidence="1" type="ORF">OOW_P131scaffold00302g16</name>
</gene>
<proteinExistence type="predicted"/>
<dbReference type="AlphaFoldDB" id="L7JHL7"/>
<protein>
    <submittedName>
        <fullName evidence="1">Uncharacterized protein</fullName>
    </submittedName>
</protein>
<sequence length="33" mass="3637">MKDGASPYGGGHDVIFWEDDAERSKRKGFPLAV</sequence>
<dbReference type="EMBL" id="JH795774">
    <property type="protein sequence ID" value="ELQ67707.1"/>
    <property type="molecule type" value="Genomic_DNA"/>
</dbReference>